<dbReference type="GO" id="GO:0016757">
    <property type="term" value="F:glycosyltransferase activity"/>
    <property type="evidence" value="ECO:0007669"/>
    <property type="project" value="TreeGrafter"/>
</dbReference>
<dbReference type="PANTHER" id="PTHR45947">
    <property type="entry name" value="SULFOQUINOVOSYL TRANSFERASE SQD2"/>
    <property type="match status" value="1"/>
</dbReference>
<evidence type="ECO:0000259" key="2">
    <source>
        <dbReference type="Pfam" id="PF26337"/>
    </source>
</evidence>
<dbReference type="InterPro" id="IPR050194">
    <property type="entry name" value="Glycosyltransferase_grp1"/>
</dbReference>
<protein>
    <submittedName>
        <fullName evidence="3">Glycosyltransferase involved in cell wall bisynthesis</fullName>
    </submittedName>
</protein>
<dbReference type="Pfam" id="PF13439">
    <property type="entry name" value="Glyco_transf_4"/>
    <property type="match status" value="1"/>
</dbReference>
<dbReference type="Proteomes" id="UP000198561">
    <property type="component" value="Unassembled WGS sequence"/>
</dbReference>
<sequence>MKVCYLSWGETPRSYGVFGSQVLGQFIETRKQMPESEFYFISGVPIIHSGLVREKLKYNEEVSKVKTKLGDIKFAWVPIFCPQNIVYSSRHFFNFLVYGADILLKKQFLKIKPDIVHCRSYGAAWVALKVKQKYKLNYKIIFDARGLYPEEHALKNNFSNTNKNYLFLKKIEKKLLDECDLTIAVSDTMKNYFESLKAKKVECIYLSANTEKLFTEREKNKDEVVFGYVGALSESTWHRTSELLKLYQKLRLTVKNPKIHIITTSSHHDVKEMFKEIPENEIYLSSTRTVDELKEEMKKFDFGIMSYFNAKNEFQLTLSDMVLAVKSAEYLAAGLPMIVNKKCGGISYIINKHNLGIAYDPDSFDEISTENIYRFVNDNKDAERSQLSLELFDYKNNAIRYMNYYKSLVKQ</sequence>
<name>A0A1H6GZ42_CHRCI</name>
<feature type="domain" description="Glycosyltransferase subfamily 4-like N-terminal" evidence="1">
    <location>
        <begin position="99"/>
        <end position="211"/>
    </location>
</feature>
<dbReference type="SUPFAM" id="SSF53756">
    <property type="entry name" value="UDP-Glycosyltransferase/glycogen phosphorylase"/>
    <property type="match status" value="1"/>
</dbReference>
<gene>
    <name evidence="3" type="ORF">SAMN05421593_0770</name>
</gene>
<feature type="domain" description="Glucosyltransferase 3-like C-terminal" evidence="2">
    <location>
        <begin position="278"/>
        <end position="368"/>
    </location>
</feature>
<dbReference type="RefSeq" id="WP_089689968.1">
    <property type="nucleotide sequence ID" value="NZ_JADCLT010000001.1"/>
</dbReference>
<evidence type="ECO:0000313" key="3">
    <source>
        <dbReference type="EMBL" id="SEH28641.1"/>
    </source>
</evidence>
<evidence type="ECO:0000313" key="4">
    <source>
        <dbReference type="Proteomes" id="UP000198561"/>
    </source>
</evidence>
<dbReference type="OrthoDB" id="1220440at2"/>
<organism evidence="3 4">
    <name type="scientific">Chryseobacterium culicis</name>
    <dbReference type="NCBI Taxonomy" id="680127"/>
    <lineage>
        <taxon>Bacteria</taxon>
        <taxon>Pseudomonadati</taxon>
        <taxon>Bacteroidota</taxon>
        <taxon>Flavobacteriia</taxon>
        <taxon>Flavobacteriales</taxon>
        <taxon>Weeksellaceae</taxon>
        <taxon>Chryseobacterium group</taxon>
        <taxon>Chryseobacterium</taxon>
    </lineage>
</organism>
<dbReference type="InterPro" id="IPR028098">
    <property type="entry name" value="Glyco_trans_4-like_N"/>
</dbReference>
<dbReference type="Gene3D" id="3.40.50.2000">
    <property type="entry name" value="Glycogen Phosphorylase B"/>
    <property type="match status" value="2"/>
</dbReference>
<evidence type="ECO:0000259" key="1">
    <source>
        <dbReference type="Pfam" id="PF13439"/>
    </source>
</evidence>
<dbReference type="Pfam" id="PF26337">
    <property type="entry name" value="Gtf3_C"/>
    <property type="match status" value="1"/>
</dbReference>
<dbReference type="AlphaFoldDB" id="A0A1H6GZ42"/>
<accession>A0A1H6GZ42</accession>
<keyword evidence="3" id="KW-0808">Transferase</keyword>
<dbReference type="PANTHER" id="PTHR45947:SF3">
    <property type="entry name" value="SULFOQUINOVOSYL TRANSFERASE SQD2"/>
    <property type="match status" value="1"/>
</dbReference>
<dbReference type="EMBL" id="FNWQ01000001">
    <property type="protein sequence ID" value="SEH28641.1"/>
    <property type="molecule type" value="Genomic_DNA"/>
</dbReference>
<dbReference type="STRING" id="680127.SAMN05421593_0770"/>
<reference evidence="3 4" key="1">
    <citation type="submission" date="2016-10" db="EMBL/GenBank/DDBJ databases">
        <authorList>
            <person name="de Groot N.N."/>
        </authorList>
    </citation>
    <scope>NUCLEOTIDE SEQUENCE [LARGE SCALE GENOMIC DNA]</scope>
    <source>
        <strain evidence="3 4">DSM 23031</strain>
    </source>
</reference>
<dbReference type="InterPro" id="IPR058592">
    <property type="entry name" value="Gtf3_C"/>
</dbReference>
<proteinExistence type="predicted"/>